<keyword evidence="3" id="KW-0489">Methyltransferase</keyword>
<evidence type="ECO:0000259" key="11">
    <source>
        <dbReference type="PROSITE" id="PS50123"/>
    </source>
</evidence>
<comment type="catalytic activity">
    <reaction evidence="2">
        <text>L-glutamyl-[protein] + S-adenosyl-L-methionine = [protein]-L-glutamate 5-O-methyl ester + S-adenosyl-L-homocysteine</text>
        <dbReference type="Rhea" id="RHEA:24452"/>
        <dbReference type="Rhea" id="RHEA-COMP:10208"/>
        <dbReference type="Rhea" id="RHEA-COMP:10311"/>
        <dbReference type="ChEBI" id="CHEBI:29973"/>
        <dbReference type="ChEBI" id="CHEBI:57856"/>
        <dbReference type="ChEBI" id="CHEBI:59789"/>
        <dbReference type="ChEBI" id="CHEBI:82795"/>
        <dbReference type="EC" id="2.1.1.80"/>
    </reaction>
</comment>
<evidence type="ECO:0000256" key="5">
    <source>
        <dbReference type="ARBA" id="ARBA00022691"/>
    </source>
</evidence>
<protein>
    <recommendedName>
        <fullName evidence="14">Protein-glutamate O-methyltransferase</fullName>
    </recommendedName>
</protein>
<comment type="caution">
    <text evidence="12">The sequence shown here is derived from an EMBL/GenBank/DDBJ whole genome shotgun (WGS) entry which is preliminary data.</text>
</comment>
<proteinExistence type="predicted"/>
<dbReference type="PANTHER" id="PTHR24422:SF27">
    <property type="entry name" value="PROTEIN-GLUTAMATE O-METHYLTRANSFERASE"/>
    <property type="match status" value="1"/>
</dbReference>
<evidence type="ECO:0000256" key="1">
    <source>
        <dbReference type="ARBA" id="ARBA00000085"/>
    </source>
</evidence>
<dbReference type="PANTHER" id="PTHR24422">
    <property type="entry name" value="CHEMOTAXIS PROTEIN METHYLTRANSFERASE"/>
    <property type="match status" value="1"/>
</dbReference>
<dbReference type="Pfam" id="PF01339">
    <property type="entry name" value="CheB_methylest"/>
    <property type="match status" value="1"/>
</dbReference>
<dbReference type="SMART" id="SM00387">
    <property type="entry name" value="HATPase_c"/>
    <property type="match status" value="1"/>
</dbReference>
<name>A0A364NX07_9PROT</name>
<keyword evidence="7" id="KW-0175">Coiled coil</keyword>
<dbReference type="Pfam" id="PF00512">
    <property type="entry name" value="HisKA"/>
    <property type="match status" value="1"/>
</dbReference>
<dbReference type="GO" id="GO:0000156">
    <property type="term" value="F:phosphorelay response regulator activity"/>
    <property type="evidence" value="ECO:0007669"/>
    <property type="project" value="InterPro"/>
</dbReference>
<dbReference type="GO" id="GO:0005737">
    <property type="term" value="C:cytoplasm"/>
    <property type="evidence" value="ECO:0007669"/>
    <property type="project" value="InterPro"/>
</dbReference>
<dbReference type="Gene3D" id="3.30.450.20">
    <property type="entry name" value="PAS domain"/>
    <property type="match status" value="1"/>
</dbReference>
<feature type="active site" evidence="6">
    <location>
        <position position="165"/>
    </location>
</feature>
<dbReference type="InterPro" id="IPR022641">
    <property type="entry name" value="CheR_N"/>
</dbReference>
<dbReference type="SMART" id="SM00388">
    <property type="entry name" value="HisKA"/>
    <property type="match status" value="1"/>
</dbReference>
<evidence type="ECO:0000256" key="8">
    <source>
        <dbReference type="SAM" id="MobiDB-lite"/>
    </source>
</evidence>
<dbReference type="CDD" id="cd16434">
    <property type="entry name" value="CheB-CheR_fusion"/>
    <property type="match status" value="1"/>
</dbReference>
<dbReference type="InterPro" id="IPR003594">
    <property type="entry name" value="HATPase_dom"/>
</dbReference>
<dbReference type="SUPFAM" id="SSF52738">
    <property type="entry name" value="Methylesterase CheB, C-terminal domain"/>
    <property type="match status" value="1"/>
</dbReference>
<dbReference type="InterPro" id="IPR000780">
    <property type="entry name" value="CheR_MeTrfase"/>
</dbReference>
<dbReference type="PRINTS" id="PR00996">
    <property type="entry name" value="CHERMTFRASE"/>
</dbReference>
<dbReference type="EMBL" id="PGTO01000009">
    <property type="protein sequence ID" value="RAU21510.1"/>
    <property type="molecule type" value="Genomic_DNA"/>
</dbReference>
<keyword evidence="4" id="KW-0808">Transferase</keyword>
<dbReference type="InterPro" id="IPR035909">
    <property type="entry name" value="CheB_C"/>
</dbReference>
<dbReference type="Pfam" id="PF03705">
    <property type="entry name" value="CheR_N"/>
    <property type="match status" value="1"/>
</dbReference>
<dbReference type="InterPro" id="IPR000673">
    <property type="entry name" value="Sig_transdc_resp-reg_Me-estase"/>
</dbReference>
<feature type="region of interest" description="Disordered" evidence="8">
    <location>
        <begin position="1"/>
        <end position="35"/>
    </location>
</feature>
<dbReference type="PROSITE" id="PS50123">
    <property type="entry name" value="CHER"/>
    <property type="match status" value="1"/>
</dbReference>
<dbReference type="AlphaFoldDB" id="A0A364NX07"/>
<dbReference type="Gene3D" id="3.30.565.10">
    <property type="entry name" value="Histidine kinase-like ATPase, C-terminal domain"/>
    <property type="match status" value="1"/>
</dbReference>
<evidence type="ECO:0008006" key="14">
    <source>
        <dbReference type="Google" id="ProtNLM"/>
    </source>
</evidence>
<dbReference type="Pfam" id="PF02518">
    <property type="entry name" value="HATPase_c"/>
    <property type="match status" value="1"/>
</dbReference>
<evidence type="ECO:0000313" key="12">
    <source>
        <dbReference type="EMBL" id="RAU21510.1"/>
    </source>
</evidence>
<dbReference type="OrthoDB" id="5287260at2"/>
<evidence type="ECO:0000256" key="2">
    <source>
        <dbReference type="ARBA" id="ARBA00001541"/>
    </source>
</evidence>
<dbReference type="PROSITE" id="PS50122">
    <property type="entry name" value="CHEB"/>
    <property type="match status" value="1"/>
</dbReference>
<dbReference type="SUPFAM" id="SSF53335">
    <property type="entry name" value="S-adenosyl-L-methionine-dependent methyltransferases"/>
    <property type="match status" value="1"/>
</dbReference>
<evidence type="ECO:0000256" key="6">
    <source>
        <dbReference type="PROSITE-ProRule" id="PRU00050"/>
    </source>
</evidence>
<dbReference type="GO" id="GO:0032259">
    <property type="term" value="P:methylation"/>
    <property type="evidence" value="ECO:0007669"/>
    <property type="project" value="UniProtKB-KW"/>
</dbReference>
<feature type="domain" description="CheR-type methyltransferase" evidence="11">
    <location>
        <begin position="236"/>
        <end position="499"/>
    </location>
</feature>
<keyword evidence="6" id="KW-0145">Chemotaxis</keyword>
<dbReference type="GO" id="GO:0008983">
    <property type="term" value="F:protein-glutamate O-methyltransferase activity"/>
    <property type="evidence" value="ECO:0007669"/>
    <property type="project" value="UniProtKB-EC"/>
</dbReference>
<dbReference type="SMART" id="SM00138">
    <property type="entry name" value="MeTrc"/>
    <property type="match status" value="1"/>
</dbReference>
<dbReference type="Gene3D" id="1.10.287.130">
    <property type="match status" value="1"/>
</dbReference>
<gene>
    <name evidence="12" type="ORF">CU669_12470</name>
</gene>
<dbReference type="Gene3D" id="1.10.155.10">
    <property type="entry name" value="Chemotaxis receptor methyltransferase CheR, N-terminal domain"/>
    <property type="match status" value="1"/>
</dbReference>
<dbReference type="InterPro" id="IPR036890">
    <property type="entry name" value="HATPase_C_sf"/>
</dbReference>
<dbReference type="SUPFAM" id="SSF55785">
    <property type="entry name" value="PYP-like sensor domain (PAS domain)"/>
    <property type="match status" value="1"/>
</dbReference>
<dbReference type="InterPro" id="IPR050903">
    <property type="entry name" value="Bact_Chemotaxis_MeTrfase"/>
</dbReference>
<keyword evidence="6" id="KW-0378">Hydrolase</keyword>
<dbReference type="CDD" id="cd00075">
    <property type="entry name" value="HATPase"/>
    <property type="match status" value="1"/>
</dbReference>
<evidence type="ECO:0000256" key="3">
    <source>
        <dbReference type="ARBA" id="ARBA00022603"/>
    </source>
</evidence>
<dbReference type="Pfam" id="PF01739">
    <property type="entry name" value="CheR"/>
    <property type="match status" value="1"/>
</dbReference>
<dbReference type="GO" id="GO:0008984">
    <property type="term" value="F:protein-glutamate methylesterase activity"/>
    <property type="evidence" value="ECO:0007669"/>
    <property type="project" value="InterPro"/>
</dbReference>
<keyword evidence="13" id="KW-1185">Reference proteome</keyword>
<dbReference type="GO" id="GO:0000155">
    <property type="term" value="F:phosphorelay sensor kinase activity"/>
    <property type="evidence" value="ECO:0007669"/>
    <property type="project" value="InterPro"/>
</dbReference>
<feature type="domain" description="Histidine kinase" evidence="9">
    <location>
        <begin position="897"/>
        <end position="1118"/>
    </location>
</feature>
<dbReference type="InterPro" id="IPR003661">
    <property type="entry name" value="HisK_dim/P_dom"/>
</dbReference>
<dbReference type="PROSITE" id="PS50109">
    <property type="entry name" value="HIS_KIN"/>
    <property type="match status" value="1"/>
</dbReference>
<evidence type="ECO:0000256" key="4">
    <source>
        <dbReference type="ARBA" id="ARBA00022679"/>
    </source>
</evidence>
<feature type="domain" description="CheB-type methylesterase" evidence="10">
    <location>
        <begin position="34"/>
        <end position="218"/>
    </location>
</feature>
<feature type="coiled-coil region" evidence="7">
    <location>
        <begin position="666"/>
        <end position="739"/>
    </location>
</feature>
<evidence type="ECO:0000259" key="10">
    <source>
        <dbReference type="PROSITE" id="PS50122"/>
    </source>
</evidence>
<dbReference type="Proteomes" id="UP000251075">
    <property type="component" value="Unassembled WGS sequence"/>
</dbReference>
<dbReference type="SUPFAM" id="SSF55874">
    <property type="entry name" value="ATPase domain of HSP90 chaperone/DNA topoisomerase II/histidine kinase"/>
    <property type="match status" value="1"/>
</dbReference>
<dbReference type="InterPro" id="IPR035965">
    <property type="entry name" value="PAS-like_dom_sf"/>
</dbReference>
<organism evidence="12 13">
    <name type="scientific">Paramagnetospirillum kuznetsovii</name>
    <dbReference type="NCBI Taxonomy" id="2053833"/>
    <lineage>
        <taxon>Bacteria</taxon>
        <taxon>Pseudomonadati</taxon>
        <taxon>Pseudomonadota</taxon>
        <taxon>Alphaproteobacteria</taxon>
        <taxon>Rhodospirillales</taxon>
        <taxon>Magnetospirillaceae</taxon>
        <taxon>Paramagnetospirillum</taxon>
    </lineage>
</organism>
<dbReference type="RefSeq" id="WP_112145174.1">
    <property type="nucleotide sequence ID" value="NZ_PGTO01000009.1"/>
</dbReference>
<dbReference type="InterPro" id="IPR005467">
    <property type="entry name" value="His_kinase_dom"/>
</dbReference>
<dbReference type="CDD" id="cd00082">
    <property type="entry name" value="HisKA"/>
    <property type="match status" value="1"/>
</dbReference>
<dbReference type="GO" id="GO:0006935">
    <property type="term" value="P:chemotaxis"/>
    <property type="evidence" value="ECO:0007669"/>
    <property type="project" value="UniProtKB-UniRule"/>
</dbReference>
<feature type="coiled-coil region" evidence="7">
    <location>
        <begin position="863"/>
        <end position="897"/>
    </location>
</feature>
<feature type="compositionally biased region" description="Basic and acidic residues" evidence="8">
    <location>
        <begin position="10"/>
        <end position="28"/>
    </location>
</feature>
<keyword evidence="5" id="KW-0949">S-adenosyl-L-methionine</keyword>
<feature type="active site" evidence="6">
    <location>
        <position position="46"/>
    </location>
</feature>
<evidence type="ECO:0000259" key="9">
    <source>
        <dbReference type="PROSITE" id="PS50109"/>
    </source>
</evidence>
<evidence type="ECO:0000256" key="7">
    <source>
        <dbReference type="SAM" id="Coils"/>
    </source>
</evidence>
<dbReference type="InterPro" id="IPR022642">
    <property type="entry name" value="CheR_C"/>
</dbReference>
<dbReference type="Pfam" id="PF13596">
    <property type="entry name" value="PAS_10"/>
    <property type="match status" value="1"/>
</dbReference>
<dbReference type="SUPFAM" id="SSF47384">
    <property type="entry name" value="Homodimeric domain of signal transducing histidine kinase"/>
    <property type="match status" value="1"/>
</dbReference>
<dbReference type="Gene3D" id="3.40.50.180">
    <property type="entry name" value="Methylesterase CheB, C-terminal domain"/>
    <property type="match status" value="1"/>
</dbReference>
<dbReference type="InterPro" id="IPR036097">
    <property type="entry name" value="HisK_dim/P_sf"/>
</dbReference>
<sequence length="1122" mass="123417">MARKPVVRSAETKTKRAISKPDETDHSQSKAKGRRSNLHVVGIGASAGGLEALRPFVANLPTEANMAYVIVQHLSPAYRSMMVQLLSRETKLPVEEIKDGTVLAANTIYITPPNKDVRVKNSTLWLREPSAPLGPKPSVDVFFASLAEDRGQHAIGVILSGTGSDGAHGMRAIKASGGLTVAQEPETAKYDGMPKAAIDSGCVDQTLPPDAIGPELASISRFPRPVVPQKSEEPKTQDTINEIFLLVRKRTDVDFTQYKLNTVRRRLERRMAANRIETLGAYLEFVERQPAELDLLCKDILISVTSFFRDGKAFEDVKVILRDLLATKRPGDSIRIWVPACATGEEAYSFAMMLTDLLGDSARSYKIQVFATDIDLDAMRHARKGTYSASTVDGLDKAFVSKYFDAMGQNYQIKKPIREMVVFARQDLIKDPPFVKVDVISCRNVLIYFNSDLQDRVFQVFHYALNPDSHLFLGKSESVGRCSDLFRAIKTTSKIFQKRMVGPRSSNPVFGAFRLKSTEPTETLLPTGGASIEAVVRDGFVESCMPPSVAVNENLDILYYHGDVDGFVRFPQGRPNQNLGKLIADEFRIDLRGLVHRARESAGVTYGTKRQLKTRDGDILSRLVVRPLRPDAGRDGMFLVSCEKIEPSIEGGPIEASLSPANEIRLSELEQELTATREHLQTVVEELETSNEELQALNEEMQAANEELQSSNEELETSNEELQSTNEELTTVNEELQVRTTELAAANADLQNIQDNVGFPMLVVDRALRITRFTPQAARLFGLLPSDAGQLITAVPSQFHIRDLRNLLVNVVTDGTSHEEIIEAEGRIYRMGAVPYRDLREQTAGAILTFIDETELRTTQKSLESSLESINNTQIELREAKDLAESANRAKSEFLANMSHELRTPLNAVLGFAQIMADEMWGDLGNERYKEYIGIIVDSGQHLLSLISQVLDMSVIEAGRANLRENNVNITDVIASSVRLLSSQAETGGIALTSSVPADLPMLFGDLTAIQRVMLNLLGNALKFTRPGGAVTLTATHDQSGVTICVRDNGIGIKAADLARVLMPFEQGGQKTLIKEREGVGLGLPISKSLMELHGGTLSIDSLEGKGTTACVHFPSSRVVSV</sequence>
<feature type="active site" evidence="6">
    <location>
        <position position="73"/>
    </location>
</feature>
<evidence type="ECO:0000313" key="13">
    <source>
        <dbReference type="Proteomes" id="UP000251075"/>
    </source>
</evidence>
<dbReference type="InterPro" id="IPR036804">
    <property type="entry name" value="CheR_N_sf"/>
</dbReference>
<comment type="catalytic activity">
    <reaction evidence="1">
        <text>ATP + protein L-histidine = ADP + protein N-phospho-L-histidine.</text>
        <dbReference type="EC" id="2.7.13.3"/>
    </reaction>
</comment>
<dbReference type="Gene3D" id="3.40.50.150">
    <property type="entry name" value="Vaccinia Virus protein VP39"/>
    <property type="match status" value="1"/>
</dbReference>
<dbReference type="InterPro" id="IPR029063">
    <property type="entry name" value="SAM-dependent_MTases_sf"/>
</dbReference>
<dbReference type="SUPFAM" id="SSF47757">
    <property type="entry name" value="Chemotaxis receptor methyltransferase CheR, N-terminal domain"/>
    <property type="match status" value="1"/>
</dbReference>
<accession>A0A364NX07</accession>
<reference evidence="12 13" key="1">
    <citation type="submission" date="2017-11" db="EMBL/GenBank/DDBJ databases">
        <title>Draft genome sequence of magnetotactic bacterium Magnetospirillum kuznetsovii LBB-42.</title>
        <authorList>
            <person name="Grouzdev D.S."/>
            <person name="Rysina M.S."/>
            <person name="Baslerov R.V."/>
            <person name="Koziaeva V."/>
        </authorList>
    </citation>
    <scope>NUCLEOTIDE SEQUENCE [LARGE SCALE GENOMIC DNA]</scope>
    <source>
        <strain evidence="12 13">LBB-42</strain>
    </source>
</reference>